<dbReference type="Proteomes" id="UP000836387">
    <property type="component" value="Unassembled WGS sequence"/>
</dbReference>
<accession>A0ACA9URV0</accession>
<proteinExistence type="predicted"/>
<protein>
    <submittedName>
        <fullName evidence="1">Uncharacterized protein</fullName>
    </submittedName>
</protein>
<gene>
    <name evidence="1" type="ORF">CRV2_00011653</name>
</gene>
<sequence>MSALSPGFLRSFYSYIEQKHQFQDSVISIASTTTTSSKPLSLDKPRLPLLDQPNQSTLTSNTFTSAQIQSVPSTIPVNPTHNIANDCRLHHACSATFATTSLPWATTQPAPPSSAKVSEWKRLRSHDNNV</sequence>
<evidence type="ECO:0000313" key="2">
    <source>
        <dbReference type="Proteomes" id="UP000836387"/>
    </source>
</evidence>
<organism evidence="1 2">
    <name type="scientific">Clonostachys rosea f. rosea IK726</name>
    <dbReference type="NCBI Taxonomy" id="1349383"/>
    <lineage>
        <taxon>Eukaryota</taxon>
        <taxon>Fungi</taxon>
        <taxon>Dikarya</taxon>
        <taxon>Ascomycota</taxon>
        <taxon>Pezizomycotina</taxon>
        <taxon>Sordariomycetes</taxon>
        <taxon>Hypocreomycetidae</taxon>
        <taxon>Hypocreales</taxon>
        <taxon>Bionectriaceae</taxon>
        <taxon>Clonostachys</taxon>
    </lineage>
</organism>
<reference evidence="1" key="2">
    <citation type="submission" date="2021-10" db="EMBL/GenBank/DDBJ databases">
        <authorList>
            <person name="Piombo E."/>
        </authorList>
    </citation>
    <scope>NUCLEOTIDE SEQUENCE</scope>
</reference>
<reference evidence="1" key="1">
    <citation type="submission" date="2020-04" db="EMBL/GenBank/DDBJ databases">
        <authorList>
            <person name="Broberg M."/>
        </authorList>
    </citation>
    <scope>NUCLEOTIDE SEQUENCE</scope>
</reference>
<comment type="caution">
    <text evidence="1">The sequence shown here is derived from an EMBL/GenBank/DDBJ whole genome shotgun (WGS) entry which is preliminary data.</text>
</comment>
<dbReference type="EMBL" id="CADEHS020000578">
    <property type="protein sequence ID" value="CAG9955039.1"/>
    <property type="molecule type" value="Genomic_DNA"/>
</dbReference>
<keyword evidence="2" id="KW-1185">Reference proteome</keyword>
<name>A0ACA9URV0_BIOOC</name>
<evidence type="ECO:0000313" key="1">
    <source>
        <dbReference type="EMBL" id="CAG9955039.1"/>
    </source>
</evidence>